<reference evidence="4" key="1">
    <citation type="journal article" date="2019" name="Int. J. Syst. Evol. Microbiol.">
        <title>The Global Catalogue of Microorganisms (GCM) 10K type strain sequencing project: providing services to taxonomists for standard genome sequencing and annotation.</title>
        <authorList>
            <consortium name="The Broad Institute Genomics Platform"/>
            <consortium name="The Broad Institute Genome Sequencing Center for Infectious Disease"/>
            <person name="Wu L."/>
            <person name="Ma J."/>
        </authorList>
    </citation>
    <scope>NUCLEOTIDE SEQUENCE [LARGE SCALE GENOMIC DNA]</scope>
    <source>
        <strain evidence="4">IBRC-M 10703</strain>
    </source>
</reference>
<evidence type="ECO:0000256" key="2">
    <source>
        <dbReference type="SAM" id="SignalP"/>
    </source>
</evidence>
<feature type="chain" id="PRO_5046359406" description="SnoaL-like domain-containing protein" evidence="2">
    <location>
        <begin position="23"/>
        <end position="329"/>
    </location>
</feature>
<sequence>MKKLGRFGISTILFIFISFVLAACSEDESIQESSDKSVRAEMEEDTEEDLQENLPEDEVLFTVIENNVKALRNGNQNEYKQTVHSESPVYNQRVDTMKQLSHYQLDMELSGLSVEERTEEEARVSFIQTTIKMEGPEFQNNKTSGIHVLKNENGNWKIYQTEVEEVITLDEDVLSEEVTMEGEYTDYITNLKNPFDDGGWTLGNYQEADGEAIAEYLLSHEDFSNLTELLTIHYYQDGNHQIGIENFISEMENNLTEVHTDSLEFNTLEQTSEEGVIEFALTDDEVLFDQEEVVRVFIKENDLFAIRYTTLDKKIDNKEDWIDMLKDVQ</sequence>
<feature type="signal peptide" evidence="2">
    <location>
        <begin position="1"/>
        <end position="22"/>
    </location>
</feature>
<protein>
    <recommendedName>
        <fullName evidence="5">SnoaL-like domain-containing protein</fullName>
    </recommendedName>
</protein>
<evidence type="ECO:0000313" key="3">
    <source>
        <dbReference type="EMBL" id="MFC4025478.1"/>
    </source>
</evidence>
<keyword evidence="4" id="KW-1185">Reference proteome</keyword>
<gene>
    <name evidence="3" type="ORF">ACFOUV_16960</name>
</gene>
<comment type="caution">
    <text evidence="3">The sequence shown here is derived from an EMBL/GenBank/DDBJ whole genome shotgun (WGS) entry which is preliminary data.</text>
</comment>
<accession>A0ABV8H0W4</accession>
<evidence type="ECO:0000313" key="4">
    <source>
        <dbReference type="Proteomes" id="UP001595772"/>
    </source>
</evidence>
<evidence type="ECO:0000256" key="1">
    <source>
        <dbReference type="SAM" id="MobiDB-lite"/>
    </source>
</evidence>
<proteinExistence type="predicted"/>
<dbReference type="RefSeq" id="WP_379497969.1">
    <property type="nucleotide sequence ID" value="NZ_JBHSAO010000015.1"/>
</dbReference>
<evidence type="ECO:0008006" key="5">
    <source>
        <dbReference type="Google" id="ProtNLM"/>
    </source>
</evidence>
<keyword evidence="2" id="KW-0732">Signal</keyword>
<feature type="region of interest" description="Disordered" evidence="1">
    <location>
        <begin position="31"/>
        <end position="51"/>
    </location>
</feature>
<dbReference type="PROSITE" id="PS51257">
    <property type="entry name" value="PROKAR_LIPOPROTEIN"/>
    <property type="match status" value="1"/>
</dbReference>
<dbReference type="Proteomes" id="UP001595772">
    <property type="component" value="Unassembled WGS sequence"/>
</dbReference>
<feature type="compositionally biased region" description="Acidic residues" evidence="1">
    <location>
        <begin position="42"/>
        <end position="51"/>
    </location>
</feature>
<organism evidence="3 4">
    <name type="scientific">Oceanobacillus longus</name>
    <dbReference type="NCBI Taxonomy" id="930120"/>
    <lineage>
        <taxon>Bacteria</taxon>
        <taxon>Bacillati</taxon>
        <taxon>Bacillota</taxon>
        <taxon>Bacilli</taxon>
        <taxon>Bacillales</taxon>
        <taxon>Bacillaceae</taxon>
        <taxon>Oceanobacillus</taxon>
    </lineage>
</organism>
<name>A0ABV8H0W4_9BACI</name>
<dbReference type="EMBL" id="JBHSAO010000015">
    <property type="protein sequence ID" value="MFC4025478.1"/>
    <property type="molecule type" value="Genomic_DNA"/>
</dbReference>